<feature type="transmembrane region" description="Helical" evidence="8">
    <location>
        <begin position="102"/>
        <end position="128"/>
    </location>
</feature>
<feature type="transmembrane region" description="Helical" evidence="8">
    <location>
        <begin position="202"/>
        <end position="225"/>
    </location>
</feature>
<comment type="similarity">
    <text evidence="2">Belongs to the polysaccharide synthase family.</text>
</comment>
<dbReference type="AlphaFoldDB" id="A0A429VDP3"/>
<evidence type="ECO:0000256" key="8">
    <source>
        <dbReference type="SAM" id="Phobius"/>
    </source>
</evidence>
<dbReference type="PANTHER" id="PTHR30250">
    <property type="entry name" value="PST FAMILY PREDICTED COLANIC ACID TRANSPORTER"/>
    <property type="match status" value="1"/>
</dbReference>
<feature type="transmembrane region" description="Helical" evidence="8">
    <location>
        <begin position="351"/>
        <end position="373"/>
    </location>
</feature>
<keyword evidence="3" id="KW-1003">Cell membrane</keyword>
<feature type="transmembrane region" description="Helical" evidence="8">
    <location>
        <begin position="473"/>
        <end position="497"/>
    </location>
</feature>
<keyword evidence="6 8" id="KW-0472">Membrane</keyword>
<evidence type="ECO:0000256" key="3">
    <source>
        <dbReference type="ARBA" id="ARBA00022475"/>
    </source>
</evidence>
<dbReference type="Proteomes" id="UP000274661">
    <property type="component" value="Unassembled WGS sequence"/>
</dbReference>
<feature type="transmembrane region" description="Helical" evidence="8">
    <location>
        <begin position="172"/>
        <end position="190"/>
    </location>
</feature>
<dbReference type="GO" id="GO:0005886">
    <property type="term" value="C:plasma membrane"/>
    <property type="evidence" value="ECO:0007669"/>
    <property type="project" value="UniProtKB-SubCell"/>
</dbReference>
<dbReference type="Pfam" id="PF13440">
    <property type="entry name" value="Polysacc_synt_3"/>
    <property type="match status" value="1"/>
</dbReference>
<feature type="transmembrane region" description="Helical" evidence="8">
    <location>
        <begin position="140"/>
        <end position="160"/>
    </location>
</feature>
<evidence type="ECO:0000313" key="10">
    <source>
        <dbReference type="Proteomes" id="UP000274661"/>
    </source>
</evidence>
<evidence type="ECO:0000256" key="5">
    <source>
        <dbReference type="ARBA" id="ARBA00022989"/>
    </source>
</evidence>
<gene>
    <name evidence="9" type="ORF">HMF7854_15085</name>
</gene>
<comment type="subcellular location">
    <subcellularLocation>
        <location evidence="1">Cell membrane</location>
        <topology evidence="1">Multi-pass membrane protein</topology>
    </subcellularLocation>
</comment>
<evidence type="ECO:0000256" key="1">
    <source>
        <dbReference type="ARBA" id="ARBA00004651"/>
    </source>
</evidence>
<reference evidence="9 10" key="1">
    <citation type="submission" date="2018-12" db="EMBL/GenBank/DDBJ databases">
        <title>Sphingomonas sp. HMF7854 Genome sequencing and assembly.</title>
        <authorList>
            <person name="Cha I."/>
            <person name="Kang H."/>
            <person name="Kim H."/>
            <person name="Kang J."/>
            <person name="Joh K."/>
        </authorList>
    </citation>
    <scope>NUCLEOTIDE SEQUENCE [LARGE SCALE GENOMIC DNA]</scope>
    <source>
        <strain evidence="9 10">HMF7854</strain>
    </source>
</reference>
<organism evidence="9 10">
    <name type="scientific">Sphingomonas ginkgonis</name>
    <dbReference type="NCBI Taxonomy" id="2315330"/>
    <lineage>
        <taxon>Bacteria</taxon>
        <taxon>Pseudomonadati</taxon>
        <taxon>Pseudomonadota</taxon>
        <taxon>Alphaproteobacteria</taxon>
        <taxon>Sphingomonadales</taxon>
        <taxon>Sphingomonadaceae</taxon>
        <taxon>Sphingomonas</taxon>
    </lineage>
</organism>
<feature type="transmembrane region" description="Helical" evidence="8">
    <location>
        <begin position="414"/>
        <end position="436"/>
    </location>
</feature>
<comment type="caution">
    <text evidence="9">The sequence shown here is derived from an EMBL/GenBank/DDBJ whole genome shotgun (WGS) entry which is preliminary data.</text>
</comment>
<evidence type="ECO:0000256" key="7">
    <source>
        <dbReference type="SAM" id="MobiDB-lite"/>
    </source>
</evidence>
<evidence type="ECO:0000313" key="9">
    <source>
        <dbReference type="EMBL" id="RST32016.1"/>
    </source>
</evidence>
<feature type="compositionally biased region" description="Low complexity" evidence="7">
    <location>
        <begin position="1"/>
        <end position="45"/>
    </location>
</feature>
<feature type="transmembrane region" description="Helical" evidence="8">
    <location>
        <begin position="311"/>
        <end position="331"/>
    </location>
</feature>
<name>A0A429VDP3_9SPHN</name>
<feature type="transmembrane region" description="Helical" evidence="8">
    <location>
        <begin position="503"/>
        <end position="523"/>
    </location>
</feature>
<evidence type="ECO:0000256" key="4">
    <source>
        <dbReference type="ARBA" id="ARBA00022692"/>
    </source>
</evidence>
<keyword evidence="10" id="KW-1185">Reference proteome</keyword>
<keyword evidence="5 8" id="KW-1133">Transmembrane helix</keyword>
<sequence>MSAPIRRATRRASSPPSSGRLASTARGSTRTGSSAGTRRSPGSSPQPGAEPVSDGGTPAAPVNYRRAALGGAAVTGLGTLTKASLQVAAIIVLARLLTPADFGIMAMVFPIIAFAQVLQDAGLGSAVLQRSEISEPELATMFWLNAAVGIVLALLFLAVSPFVADFYHEPRVQALTAASGTLLLLAALAVQPRTILNRNLRFTTLAISDALSLLVGTLLACGVAWLTGSYWSIFLLSFGASATECVFAWALAGWRPTVRAPLHKVMDLVRFGGHMTLSNIAGYFSRNLDNILIGRVWGATALGFYERAYKVVLMPVLFVHMPLFRLMVPILSRTRDEPERYRRQYLLSYQLSLLLTVPGLTLLASATTIVVGLVMGPKWITGAPIFAWLALTGLFQLVTGPIAMMFVSQNRPRAALVSSVVSSIYTVVAFLIGIRWGAVGVAMAYAISEGIRTPLMVWYATSEGPIRFKDATATTLPFVLAAIVCFVLTRGLLLTQLDETSPLLFTVTTGILLYLVTIPILMINHAGREFLREIFTAVGNMLRRFRKPGLSTPPSA</sequence>
<proteinExistence type="inferred from homology"/>
<evidence type="ECO:0000256" key="2">
    <source>
        <dbReference type="ARBA" id="ARBA00007430"/>
    </source>
</evidence>
<dbReference type="InterPro" id="IPR050833">
    <property type="entry name" value="Poly_Biosynth_Transport"/>
</dbReference>
<feature type="transmembrane region" description="Helical" evidence="8">
    <location>
        <begin position="72"/>
        <end position="96"/>
    </location>
</feature>
<feature type="region of interest" description="Disordered" evidence="7">
    <location>
        <begin position="1"/>
        <end position="57"/>
    </location>
</feature>
<dbReference type="CDD" id="cd13127">
    <property type="entry name" value="MATE_tuaB_like"/>
    <property type="match status" value="1"/>
</dbReference>
<dbReference type="PANTHER" id="PTHR30250:SF10">
    <property type="entry name" value="LIPOPOLYSACCHARIDE BIOSYNTHESIS PROTEIN WZXC"/>
    <property type="match status" value="1"/>
</dbReference>
<evidence type="ECO:0000256" key="6">
    <source>
        <dbReference type="ARBA" id="ARBA00023136"/>
    </source>
</evidence>
<accession>A0A429VDP3</accession>
<protein>
    <submittedName>
        <fullName evidence="9">Lipopolysaccharide biosynthesis protein</fullName>
    </submittedName>
</protein>
<dbReference type="OrthoDB" id="7605542at2"/>
<dbReference type="EMBL" id="RWJF01000001">
    <property type="protein sequence ID" value="RST32016.1"/>
    <property type="molecule type" value="Genomic_DNA"/>
</dbReference>
<feature type="transmembrane region" description="Helical" evidence="8">
    <location>
        <begin position="385"/>
        <end position="407"/>
    </location>
</feature>
<keyword evidence="4 8" id="KW-0812">Transmembrane</keyword>